<keyword evidence="3" id="KW-1185">Reference proteome</keyword>
<evidence type="ECO:0008006" key="4">
    <source>
        <dbReference type="Google" id="ProtNLM"/>
    </source>
</evidence>
<evidence type="ECO:0000256" key="1">
    <source>
        <dbReference type="SAM" id="SignalP"/>
    </source>
</evidence>
<dbReference type="EMBL" id="QEXV01000001">
    <property type="protein sequence ID" value="PWE18615.1"/>
    <property type="molecule type" value="Genomic_DNA"/>
</dbReference>
<dbReference type="Proteomes" id="UP000245168">
    <property type="component" value="Unassembled WGS sequence"/>
</dbReference>
<sequence>MTMLRNLAVAALVVAALPTAGPAAAAEPALLSARTDGAIGFDPFEGRAGLGEIHVRIDPGDADGRTALIAFEPADGGRFALQGPGGELAFEIDLPTTAGSDGGLVPTGSVLLSAGDEATFSATIVVPGHQYADPGLYARRLDVVARDPASGAELSRYEDVVVEARVPSRAQVNIAGASGAFDFASSVPFIDFGRLETGEQRRVFVQVRANALTEITVSSEHGGVLAHDAQPALHSVPYAINLDGERSTLEVPLRIARRPARSLAGTSYPLSITIGEVAGRPSGVYRDYLLVEVRPQ</sequence>
<feature type="chain" id="PRO_5015751113" description="DUF4402 domain-containing protein" evidence="1">
    <location>
        <begin position="26"/>
        <end position="296"/>
    </location>
</feature>
<name>A0A2U2BX77_9PROT</name>
<evidence type="ECO:0000313" key="3">
    <source>
        <dbReference type="Proteomes" id="UP000245168"/>
    </source>
</evidence>
<dbReference type="AlphaFoldDB" id="A0A2U2BX77"/>
<gene>
    <name evidence="2" type="ORF">DDZ18_03150</name>
</gene>
<protein>
    <recommendedName>
        <fullName evidence="4">DUF4402 domain-containing protein</fullName>
    </recommendedName>
</protein>
<reference evidence="3" key="1">
    <citation type="submission" date="2018-05" db="EMBL/GenBank/DDBJ databases">
        <authorList>
            <person name="Liu B.-T."/>
        </authorList>
    </citation>
    <scope>NUCLEOTIDE SEQUENCE [LARGE SCALE GENOMIC DNA]</scope>
    <source>
        <strain evidence="3">WD6-1</strain>
    </source>
</reference>
<feature type="signal peptide" evidence="1">
    <location>
        <begin position="1"/>
        <end position="25"/>
    </location>
</feature>
<dbReference type="RefSeq" id="WP_109251889.1">
    <property type="nucleotide sequence ID" value="NZ_QEXV01000001.1"/>
</dbReference>
<keyword evidence="1" id="KW-0732">Signal</keyword>
<organism evidence="2 3">
    <name type="scientific">Marinicauda salina</name>
    <dbReference type="NCBI Taxonomy" id="2135793"/>
    <lineage>
        <taxon>Bacteria</taxon>
        <taxon>Pseudomonadati</taxon>
        <taxon>Pseudomonadota</taxon>
        <taxon>Alphaproteobacteria</taxon>
        <taxon>Maricaulales</taxon>
        <taxon>Maricaulaceae</taxon>
        <taxon>Marinicauda</taxon>
    </lineage>
</organism>
<dbReference type="OrthoDB" id="7722761at2"/>
<comment type="caution">
    <text evidence="2">The sequence shown here is derived from an EMBL/GenBank/DDBJ whole genome shotgun (WGS) entry which is preliminary data.</text>
</comment>
<proteinExistence type="predicted"/>
<evidence type="ECO:0000313" key="2">
    <source>
        <dbReference type="EMBL" id="PWE18615.1"/>
    </source>
</evidence>
<accession>A0A2U2BX77</accession>